<dbReference type="EMBL" id="PZZZ01000016">
    <property type="protein sequence ID" value="PTM86657.1"/>
    <property type="molecule type" value="Genomic_DNA"/>
</dbReference>
<dbReference type="EMBL" id="PZZZ01000013">
    <property type="protein sequence ID" value="PTM87785.1"/>
    <property type="molecule type" value="Genomic_DNA"/>
</dbReference>
<evidence type="ECO:0000313" key="8">
    <source>
        <dbReference type="EMBL" id="PTM95483.1"/>
    </source>
</evidence>
<keyword evidence="9" id="KW-1185">Reference proteome</keyword>
<sequence length="26" mass="2809">NGHSNSQIDDLLPWAYAAKPELKAVA</sequence>
<dbReference type="AlphaFoldDB" id="A0A2T5ANU2"/>
<evidence type="ECO:0000313" key="6">
    <source>
        <dbReference type="EMBL" id="PTM88406.1"/>
    </source>
</evidence>
<evidence type="ECO:0000313" key="7">
    <source>
        <dbReference type="EMBL" id="PTM92871.1"/>
    </source>
</evidence>
<feature type="non-terminal residue" evidence="6">
    <location>
        <position position="1"/>
    </location>
</feature>
<dbReference type="EMBL" id="PZZZ01000012">
    <property type="protein sequence ID" value="PTM88406.1"/>
    <property type="molecule type" value="Genomic_DNA"/>
</dbReference>
<evidence type="ECO:0000313" key="1">
    <source>
        <dbReference type="EMBL" id="PTM86328.1"/>
    </source>
</evidence>
<evidence type="ECO:0000313" key="2">
    <source>
        <dbReference type="EMBL" id="PTM86334.1"/>
    </source>
</evidence>
<dbReference type="EMBL" id="PZZZ01000018">
    <property type="protein sequence ID" value="PTM86334.1"/>
    <property type="molecule type" value="Genomic_DNA"/>
</dbReference>
<dbReference type="EMBL" id="PZZZ01000007">
    <property type="protein sequence ID" value="PTM92871.1"/>
    <property type="molecule type" value="Genomic_DNA"/>
</dbReference>
<dbReference type="EMBL" id="PZZZ01000017">
    <property type="protein sequence ID" value="PTM86480.1"/>
    <property type="molecule type" value="Genomic_DNA"/>
</dbReference>
<gene>
    <name evidence="8" type="ORF">C7449_104564</name>
    <name evidence="7" type="ORF">C7449_107285</name>
    <name evidence="6" type="ORF">C7449_11239</name>
    <name evidence="5" type="ORF">C7449_11334</name>
    <name evidence="4" type="ORF">C7449_1161</name>
    <name evidence="3" type="ORF">C7449_11710</name>
    <name evidence="1" type="ORF">C7449_1181</name>
    <name evidence="2" type="ORF">C7449_1187</name>
</gene>
<proteinExistence type="predicted"/>
<organism evidence="6 9">
    <name type="scientific">Mycoplana dimorpha</name>
    <dbReference type="NCBI Taxonomy" id="28320"/>
    <lineage>
        <taxon>Bacteria</taxon>
        <taxon>Pseudomonadati</taxon>
        <taxon>Pseudomonadota</taxon>
        <taxon>Alphaproteobacteria</taxon>
        <taxon>Hyphomicrobiales</taxon>
        <taxon>Rhizobiaceae</taxon>
        <taxon>Mycoplana</taxon>
    </lineage>
</organism>
<evidence type="ECO:0000313" key="5">
    <source>
        <dbReference type="EMBL" id="PTM87785.1"/>
    </source>
</evidence>
<evidence type="ECO:0000313" key="9">
    <source>
        <dbReference type="Proteomes" id="UP000241247"/>
    </source>
</evidence>
<accession>A0A2T5ANU2</accession>
<comment type="caution">
    <text evidence="6">The sequence shown here is derived from an EMBL/GenBank/DDBJ whole genome shotgun (WGS) entry which is preliminary data.</text>
</comment>
<reference evidence="6 9" key="1">
    <citation type="submission" date="2018-04" db="EMBL/GenBank/DDBJ databases">
        <title>Genomic Encyclopedia of Type Strains, Phase IV (KMG-IV): sequencing the most valuable type-strain genomes for metagenomic binning, comparative biology and taxonomic classification.</title>
        <authorList>
            <person name="Goeker M."/>
        </authorList>
    </citation>
    <scope>NUCLEOTIDE SEQUENCE [LARGE SCALE GENOMIC DNA]</scope>
    <source>
        <strain evidence="6 9">DSM 7138</strain>
    </source>
</reference>
<evidence type="ECO:0000313" key="4">
    <source>
        <dbReference type="EMBL" id="PTM86657.1"/>
    </source>
</evidence>
<evidence type="ECO:0008006" key="10">
    <source>
        <dbReference type="Google" id="ProtNLM"/>
    </source>
</evidence>
<protein>
    <recommendedName>
        <fullName evidence="10">Transposase IS66-like protein</fullName>
    </recommendedName>
</protein>
<dbReference type="EMBL" id="PZZZ01000004">
    <property type="protein sequence ID" value="PTM95483.1"/>
    <property type="molecule type" value="Genomic_DNA"/>
</dbReference>
<evidence type="ECO:0000313" key="3">
    <source>
        <dbReference type="EMBL" id="PTM86480.1"/>
    </source>
</evidence>
<dbReference type="EMBL" id="PZZZ01000018">
    <property type="protein sequence ID" value="PTM86328.1"/>
    <property type="molecule type" value="Genomic_DNA"/>
</dbReference>
<name>A0A2T5ANU2_MYCDI</name>
<dbReference type="Proteomes" id="UP000241247">
    <property type="component" value="Unassembled WGS sequence"/>
</dbReference>